<evidence type="ECO:0000313" key="4">
    <source>
        <dbReference type="EMBL" id="CAL4987749.1"/>
    </source>
</evidence>
<dbReference type="GO" id="GO:0016747">
    <property type="term" value="F:acyltransferase activity, transferring groups other than amino-acyl groups"/>
    <property type="evidence" value="ECO:0007669"/>
    <property type="project" value="UniProtKB-ARBA"/>
</dbReference>
<reference evidence="4 5" key="2">
    <citation type="submission" date="2024-10" db="EMBL/GenBank/DDBJ databases">
        <authorList>
            <person name="Ryan C."/>
        </authorList>
    </citation>
    <scope>NUCLEOTIDE SEQUENCE [LARGE SCALE GENOMIC DNA]</scope>
</reference>
<evidence type="ECO:0000256" key="3">
    <source>
        <dbReference type="ARBA" id="ARBA00023315"/>
    </source>
</evidence>
<comment type="similarity">
    <text evidence="1">Belongs to the plant acyltransferase family.</text>
</comment>
<dbReference type="Gene3D" id="3.30.559.10">
    <property type="entry name" value="Chloramphenicol acetyltransferase-like domain"/>
    <property type="match status" value="2"/>
</dbReference>
<name>A0ABC9AWP7_9POAL</name>
<dbReference type="InterPro" id="IPR050317">
    <property type="entry name" value="Plant_Fungal_Acyltransferase"/>
</dbReference>
<dbReference type="InterPro" id="IPR023213">
    <property type="entry name" value="CAT-like_dom_sf"/>
</dbReference>
<accession>A0ABC9AWP7</accession>
<proteinExistence type="inferred from homology"/>
<dbReference type="Pfam" id="PF02458">
    <property type="entry name" value="Transferase"/>
    <property type="match status" value="1"/>
</dbReference>
<organism evidence="4 5">
    <name type="scientific">Urochloa decumbens</name>
    <dbReference type="NCBI Taxonomy" id="240449"/>
    <lineage>
        <taxon>Eukaryota</taxon>
        <taxon>Viridiplantae</taxon>
        <taxon>Streptophyta</taxon>
        <taxon>Embryophyta</taxon>
        <taxon>Tracheophyta</taxon>
        <taxon>Spermatophyta</taxon>
        <taxon>Magnoliopsida</taxon>
        <taxon>Liliopsida</taxon>
        <taxon>Poales</taxon>
        <taxon>Poaceae</taxon>
        <taxon>PACMAD clade</taxon>
        <taxon>Panicoideae</taxon>
        <taxon>Panicodae</taxon>
        <taxon>Paniceae</taxon>
        <taxon>Melinidinae</taxon>
        <taxon>Urochloa</taxon>
    </lineage>
</organism>
<keyword evidence="5" id="KW-1185">Reference proteome</keyword>
<protein>
    <submittedName>
        <fullName evidence="4">Uncharacterized protein</fullName>
    </submittedName>
</protein>
<keyword evidence="3" id="KW-0012">Acyltransferase</keyword>
<sequence length="471" mass="51237">MAPLMAAPCSDELNVRVVSRRLVKASDHPDLPHTEVFTVSNLDLIPNTYQCSLLCVYPKPPAGDFAGVVAAFEAGLPSLLNHFVMLTGRIVTNPSSGLPEVHCLNQGAELVVSEAGVPLRSLDWGLAEESMKRILLPFDEAVPLSVQLVSFACGGFSVSWSTNNLVYDGNSLTRLVRTWSELARSGAVDGVGVPSYDRSALRPRDPPSYGAAVKEMFVPYDHRHLVNVLTAEDSFVERIYYVEARDLEMLREKASTGSRRASRVQALSAYLWKALAAQVAASKRVSGADATCRMGYWVDGRFRVKSPKLQAAMRSYVGNVTPYVAGEASAEDLLRGSLADVAGMVRKAISSVDYDERIQEMVDWVEEHVRRQPGGMKVVEAASIGLGSPTISQTVWASFPLDTDFGFGHAAMAMPTWPSERLCSGNLVVTAHPGGNGSWLVTAYLWPRLVKALESDEPRIFKPLTADHLGV</sequence>
<dbReference type="PANTHER" id="PTHR31642:SF114">
    <property type="entry name" value="OS07G0244600 PROTEIN"/>
    <property type="match status" value="1"/>
</dbReference>
<keyword evidence="2" id="KW-0808">Transferase</keyword>
<dbReference type="Proteomes" id="UP001497457">
    <property type="component" value="Chromosome 23rd"/>
</dbReference>
<dbReference type="PANTHER" id="PTHR31642">
    <property type="entry name" value="TRICHOTHECENE 3-O-ACETYLTRANSFERASE"/>
    <property type="match status" value="1"/>
</dbReference>
<evidence type="ECO:0000256" key="2">
    <source>
        <dbReference type="ARBA" id="ARBA00022679"/>
    </source>
</evidence>
<dbReference type="AlphaFoldDB" id="A0ABC9AWP7"/>
<dbReference type="EMBL" id="OZ075133">
    <property type="protein sequence ID" value="CAL4987749.1"/>
    <property type="molecule type" value="Genomic_DNA"/>
</dbReference>
<evidence type="ECO:0000256" key="1">
    <source>
        <dbReference type="ARBA" id="ARBA00009861"/>
    </source>
</evidence>
<gene>
    <name evidence="4" type="ORF">URODEC1_LOCUS58968</name>
</gene>
<evidence type="ECO:0000313" key="5">
    <source>
        <dbReference type="Proteomes" id="UP001497457"/>
    </source>
</evidence>
<reference evidence="5" key="1">
    <citation type="submission" date="2024-06" db="EMBL/GenBank/DDBJ databases">
        <authorList>
            <person name="Ryan C."/>
        </authorList>
    </citation>
    <scope>NUCLEOTIDE SEQUENCE [LARGE SCALE GENOMIC DNA]</scope>
</reference>